<feature type="compositionally biased region" description="Basic and acidic residues" evidence="6">
    <location>
        <begin position="594"/>
        <end position="614"/>
    </location>
</feature>
<keyword evidence="4 7" id="KW-1133">Transmembrane helix</keyword>
<reference evidence="9" key="1">
    <citation type="journal article" date="2019" name="Int. J. Syst. Evol. Microbiol.">
        <title>The Global Catalogue of Microorganisms (GCM) 10K type strain sequencing project: providing services to taxonomists for standard genome sequencing and annotation.</title>
        <authorList>
            <consortium name="The Broad Institute Genomics Platform"/>
            <consortium name="The Broad Institute Genome Sequencing Center for Infectious Disease"/>
            <person name="Wu L."/>
            <person name="Ma J."/>
        </authorList>
    </citation>
    <scope>NUCLEOTIDE SEQUENCE [LARGE SCALE GENOMIC DNA]</scope>
    <source>
        <strain evidence="9">JCM 16373</strain>
    </source>
</reference>
<feature type="compositionally biased region" description="Low complexity" evidence="6">
    <location>
        <begin position="44"/>
        <end position="57"/>
    </location>
</feature>
<comment type="caution">
    <text evidence="8">The sequence shown here is derived from an EMBL/GenBank/DDBJ whole genome shotgun (WGS) entry which is preliminary data.</text>
</comment>
<feature type="transmembrane region" description="Helical" evidence="7">
    <location>
        <begin position="681"/>
        <end position="699"/>
    </location>
</feature>
<feature type="transmembrane region" description="Helical" evidence="7">
    <location>
        <begin position="711"/>
        <end position="736"/>
    </location>
</feature>
<sequence length="979" mass="104195">MIRDQDETASGQRQGDEHLNGGSPAAAGDARPDRPEGPSAGGASPEDSSPGGTSPDSGDPDSADPDSTPPGDTKDTEALKDANATKGTKATESRRSEEDASHSLAPGERLETVASADRIEIESDEPLLSARVHRPSDLLRMVLGLLGIGLVLVIANFAHGTTAGLEQDIDKGTSEAPDLLISLTGLASSIAVLLVPVAFAIERLIKRDGLRIADGVLAAVLAHGASLAVDLWVAQAAPDSIRDALTKAITPSDATTPVHSYLAPVIAYMTAVGMARRPRWRVVLWAVLLLNAFAVLVPGYTTAFSIVITVLIGWTIAYGTLYAVGTPNVRPTGQTLLAGLRRVGFKPVSALRVEDPSEADRRDHNDRGRRYRVTLEDGPPLDVTVVDREQQAQGFFYRVWRRLALRGITQRRSLQSLRQALEQEALLAYAAISAGANAPRLIATSELGPDAVMLVYEHIGGRSLDALPDEAITDALMRTAWRQVKALQSRRIAHRRLVGDALLVDRSGAVYLTDLRGGEIAAGDLILRMDVAQLLTTLGLRVGAERSVAAAVEVLGPDAVADSLPLLQPIALSRSTRTTLRRLAKERAQREREAVIEASRAGKETKAKEARAQEAAEGGGKRAHRKSLRAEKHAEKKAIDEALEGAREEDLLAQIRHQVLLVRPQAPIEPARLERIRPRTLVSFIAGALGAYFLLTQLSQVPLDRVLDANWAWVGGALLFSCTTYLFAAMSLLGFVPEKVSFLRTVQAQVAGSFVKLVAPAAVGGVALNARFLQRSGVRPGHAVASVGASQLFGLGSHVTLLLLFGYITGTEHTPTLSPSRAVIAGLLTAAVLVLIVTAVPALRRFVSNRVRSLFAGVVPRMLDVVQRPQKLLTGVLGMLLLTLAFVMCLDACVRAFGHETSYANLAVVFLTANALGSAAPTPGGLGAVEAALIAALIAFGVPKEVATPAVLLFRLLTLWLPVLPGWLTFTQLTRKGGL</sequence>
<comment type="subcellular location">
    <subcellularLocation>
        <location evidence="1">Cell membrane</location>
        <topology evidence="1">Multi-pass membrane protein</topology>
    </subcellularLocation>
</comment>
<dbReference type="PANTHER" id="PTHR39087:SF2">
    <property type="entry name" value="UPF0104 MEMBRANE PROTEIN MJ1595"/>
    <property type="match status" value="1"/>
</dbReference>
<dbReference type="SUPFAM" id="SSF56112">
    <property type="entry name" value="Protein kinase-like (PK-like)"/>
    <property type="match status" value="1"/>
</dbReference>
<proteinExistence type="predicted"/>
<feature type="transmembrane region" description="Helical" evidence="7">
    <location>
        <begin position="822"/>
        <end position="843"/>
    </location>
</feature>
<dbReference type="EMBL" id="BAAARJ010000004">
    <property type="protein sequence ID" value="GAA2601905.1"/>
    <property type="molecule type" value="Genomic_DNA"/>
</dbReference>
<accession>A0ABP6C6N4</accession>
<dbReference type="PANTHER" id="PTHR39087">
    <property type="entry name" value="UPF0104 MEMBRANE PROTEIN MJ1595"/>
    <property type="match status" value="1"/>
</dbReference>
<evidence type="ECO:0000256" key="1">
    <source>
        <dbReference type="ARBA" id="ARBA00004651"/>
    </source>
</evidence>
<keyword evidence="3 7" id="KW-0812">Transmembrane</keyword>
<feature type="transmembrane region" description="Helical" evidence="7">
    <location>
        <begin position="306"/>
        <end position="324"/>
    </location>
</feature>
<gene>
    <name evidence="8" type="ORF">GCM10009863_14080</name>
</gene>
<evidence type="ECO:0000256" key="6">
    <source>
        <dbReference type="SAM" id="MobiDB-lite"/>
    </source>
</evidence>
<evidence type="ECO:0000256" key="7">
    <source>
        <dbReference type="SAM" id="Phobius"/>
    </source>
</evidence>
<keyword evidence="5 7" id="KW-0472">Membrane</keyword>
<feature type="transmembrane region" description="Helical" evidence="7">
    <location>
        <begin position="138"/>
        <end position="159"/>
    </location>
</feature>
<keyword evidence="9" id="KW-1185">Reference proteome</keyword>
<feature type="region of interest" description="Disordered" evidence="6">
    <location>
        <begin position="1"/>
        <end position="108"/>
    </location>
</feature>
<feature type="transmembrane region" description="Helical" evidence="7">
    <location>
        <begin position="788"/>
        <end position="810"/>
    </location>
</feature>
<feature type="transmembrane region" description="Helical" evidence="7">
    <location>
        <begin position="179"/>
        <end position="200"/>
    </location>
</feature>
<feature type="transmembrane region" description="Helical" evidence="7">
    <location>
        <begin position="926"/>
        <end position="943"/>
    </location>
</feature>
<dbReference type="NCBIfam" id="TIGR00374">
    <property type="entry name" value="flippase-like domain"/>
    <property type="match status" value="1"/>
</dbReference>
<feature type="compositionally biased region" description="Basic and acidic residues" evidence="6">
    <location>
        <begin position="89"/>
        <end position="101"/>
    </location>
</feature>
<evidence type="ECO:0000256" key="5">
    <source>
        <dbReference type="ARBA" id="ARBA00023136"/>
    </source>
</evidence>
<evidence type="ECO:0000256" key="3">
    <source>
        <dbReference type="ARBA" id="ARBA00022692"/>
    </source>
</evidence>
<evidence type="ECO:0000256" key="2">
    <source>
        <dbReference type="ARBA" id="ARBA00022475"/>
    </source>
</evidence>
<dbReference type="InterPro" id="IPR011009">
    <property type="entry name" value="Kinase-like_dom_sf"/>
</dbReference>
<dbReference type="InterPro" id="IPR022791">
    <property type="entry name" value="L-PG_synthase/AglD"/>
</dbReference>
<dbReference type="RefSeq" id="WP_344563274.1">
    <property type="nucleotide sequence ID" value="NZ_BAAARJ010000004.1"/>
</dbReference>
<evidence type="ECO:0000313" key="9">
    <source>
        <dbReference type="Proteomes" id="UP001501447"/>
    </source>
</evidence>
<dbReference type="Proteomes" id="UP001501447">
    <property type="component" value="Unassembled WGS sequence"/>
</dbReference>
<feature type="transmembrane region" description="Helical" evidence="7">
    <location>
        <begin position="282"/>
        <end position="300"/>
    </location>
</feature>
<organism evidence="8 9">
    <name type="scientific">Streptomyces axinellae</name>
    <dbReference type="NCBI Taxonomy" id="552788"/>
    <lineage>
        <taxon>Bacteria</taxon>
        <taxon>Bacillati</taxon>
        <taxon>Actinomycetota</taxon>
        <taxon>Actinomycetes</taxon>
        <taxon>Kitasatosporales</taxon>
        <taxon>Streptomycetaceae</taxon>
        <taxon>Streptomyces</taxon>
    </lineage>
</organism>
<name>A0ABP6C6N4_9ACTN</name>
<evidence type="ECO:0000256" key="4">
    <source>
        <dbReference type="ARBA" id="ARBA00022989"/>
    </source>
</evidence>
<keyword evidence="2" id="KW-1003">Cell membrane</keyword>
<feature type="transmembrane region" description="Helical" evidence="7">
    <location>
        <begin position="872"/>
        <end position="890"/>
    </location>
</feature>
<evidence type="ECO:0000313" key="8">
    <source>
        <dbReference type="EMBL" id="GAA2601905.1"/>
    </source>
</evidence>
<feature type="region of interest" description="Disordered" evidence="6">
    <location>
        <begin position="594"/>
        <end position="631"/>
    </location>
</feature>
<dbReference type="Pfam" id="PF03706">
    <property type="entry name" value="LPG_synthase_TM"/>
    <property type="match status" value="1"/>
</dbReference>
<protein>
    <submittedName>
        <fullName evidence="8">Lysylphosphatidylglycerol synthase domain-containing protein</fullName>
    </submittedName>
</protein>
<feature type="transmembrane region" description="Helical" evidence="7">
    <location>
        <begin position="950"/>
        <end position="970"/>
    </location>
</feature>